<feature type="repeat" description="ANK" evidence="3">
    <location>
        <begin position="856"/>
        <end position="888"/>
    </location>
</feature>
<name>A0A8B6BNT9_MYTGA</name>
<dbReference type="Pfam" id="PF12796">
    <property type="entry name" value="Ank_2"/>
    <property type="match status" value="3"/>
</dbReference>
<dbReference type="PANTHER" id="PTHR24126:SF14">
    <property type="entry name" value="ANK_REP_REGION DOMAIN-CONTAINING PROTEIN"/>
    <property type="match status" value="1"/>
</dbReference>
<proteinExistence type="predicted"/>
<feature type="repeat" description="ANK" evidence="3">
    <location>
        <begin position="658"/>
        <end position="690"/>
    </location>
</feature>
<dbReference type="PRINTS" id="PR01415">
    <property type="entry name" value="ANKYRIN"/>
</dbReference>
<feature type="domain" description="DZIP3-like HEPN" evidence="5">
    <location>
        <begin position="38"/>
        <end position="177"/>
    </location>
</feature>
<keyword evidence="1" id="KW-0677">Repeat</keyword>
<dbReference type="InterPro" id="IPR049050">
    <property type="entry name" value="nSTAND3"/>
</dbReference>
<feature type="repeat" description="ANK" evidence="3">
    <location>
        <begin position="1007"/>
        <end position="1039"/>
    </location>
</feature>
<dbReference type="InterPro" id="IPR041249">
    <property type="entry name" value="HEPN_DZIP3"/>
</dbReference>
<dbReference type="PROSITE" id="PS50297">
    <property type="entry name" value="ANK_REP_REGION"/>
    <property type="match status" value="7"/>
</dbReference>
<dbReference type="Pfam" id="PF18738">
    <property type="entry name" value="HEPN_DZIP3"/>
    <property type="match status" value="1"/>
</dbReference>
<keyword evidence="8" id="KW-1185">Reference proteome</keyword>
<feature type="repeat" description="ANK" evidence="3">
    <location>
        <begin position="889"/>
        <end position="918"/>
    </location>
</feature>
<comment type="caution">
    <text evidence="7">The sequence shown here is derived from an EMBL/GenBank/DDBJ whole genome shotgun (WGS) entry which is preliminary data.</text>
</comment>
<evidence type="ECO:0000256" key="1">
    <source>
        <dbReference type="ARBA" id="ARBA00022737"/>
    </source>
</evidence>
<feature type="repeat" description="ANK" evidence="3">
    <location>
        <begin position="691"/>
        <end position="723"/>
    </location>
</feature>
<dbReference type="Pfam" id="PF20720">
    <property type="entry name" value="nSTAND3"/>
    <property type="match status" value="1"/>
</dbReference>
<dbReference type="Gene3D" id="3.40.50.300">
    <property type="entry name" value="P-loop containing nucleotide triphosphate hydrolases"/>
    <property type="match status" value="1"/>
</dbReference>
<dbReference type="InterPro" id="IPR002110">
    <property type="entry name" value="Ankyrin_rpt"/>
</dbReference>
<feature type="repeat" description="ANK" evidence="3">
    <location>
        <begin position="823"/>
        <end position="855"/>
    </location>
</feature>
<dbReference type="Pfam" id="PF00023">
    <property type="entry name" value="Ank"/>
    <property type="match status" value="1"/>
</dbReference>
<dbReference type="SUPFAM" id="SSF52540">
    <property type="entry name" value="P-loop containing nucleoside triphosphate hydrolases"/>
    <property type="match status" value="1"/>
</dbReference>
<dbReference type="Pfam" id="PF13637">
    <property type="entry name" value="Ank_4"/>
    <property type="match status" value="1"/>
</dbReference>
<dbReference type="PANTHER" id="PTHR24126">
    <property type="entry name" value="ANKYRIN REPEAT, PH AND SEC7 DOMAIN CONTAINING PROTEIN SECG-RELATED"/>
    <property type="match status" value="1"/>
</dbReference>
<evidence type="ECO:0000256" key="2">
    <source>
        <dbReference type="ARBA" id="ARBA00023043"/>
    </source>
</evidence>
<dbReference type="Proteomes" id="UP000596742">
    <property type="component" value="Unassembled WGS sequence"/>
</dbReference>
<evidence type="ECO:0008006" key="9">
    <source>
        <dbReference type="Google" id="ProtNLM"/>
    </source>
</evidence>
<evidence type="ECO:0000313" key="7">
    <source>
        <dbReference type="EMBL" id="VDH93470.1"/>
    </source>
</evidence>
<sequence length="1066" mass="121451">MTSVTQEEENYARMGLLLTGISLRAARALFDKEFHPFSLKAALKEEYNKLQELKKKHVINENHWNLLFPKSSSVPKSETFDLTLIILLLRNLTDFKSPNGGFDRLPTTIETTPASDLARIKYYRNYMAHRHDAKLDNLFFNTAWEVVSEAVGRLGGHSMKHECDQLKSKTLDRKTNEVINELKQSLESHKAKMKNTVKRMKTSYKIVVHEKAKVKQKLQSVQEQMAAEQDEVIPRHIREQIKEQIKDWKKKDDMFVATRASDYVIKCLENHNCVTLTGPAGVGKSFIARHTALLLRRTGYKIIPVYLPIDIRNYYQPAKQTVFIVDDICGNFTANQQQIENWKQLLPLLNTIIADKCCKIIVSCRLQVYKDDKFNMLPPFKSCECNLISDELRLLSEEKIQIANMYMGTSCEGLNEAAKQCEFFPLLCYLYHDKGDVDATEFFKNPFDVYKNELDNLCRHGDEGNYKVCSLALCVLLNNQNIAKWFRGKVTSEQRKIIEDTCEACKLNKNTPKAVLKEALDTLDGTFIHKKNGIYRTLHDKLFDFLAHYFGQKMIECLIDHGESDLVRERFLWHKSPDDKDNVDFIIEIPVEYIESYLERLIKDWSFGRVTCVFDNTNVAVSSFRKQLVRYLLQLDISQQVALASTKDTVIPKGSNGSGNTPLILSCYLGFTDIVQWLLHNDVDVDQCRDDGVYGMYMACQEGETTIVNMLLENNPNLDLCDNEGVTALYWACYEGHTAIVKMIIEKNYQVNICNNNGRSPLYRACVNGYTDIVRLLLETDAYIDLCDNFHCSPLYMASQSGHTDIVKLLLEKDANVNLCDKSGNSALIQACRNEHTEIVRLLLEKNPSVDLRNNDGSTPLIRSCIKNNMSIVQLLINHKPNINAQTYDGGNALYFSALNGNRGITQLLLENNADCNICIHSKQCIVDTLTNHPRITLEQEKQAFLYSFNKSTSSNLKDYVSKMSVDYAFNVVAGSTPLHIACFMGRTDIVLCLLDHSANINMAKEDGATPLFYACEVGHHDIVRILLDKGANLEMCRLDNKSPLNISTDNGHDSVVEMIANYQLE</sequence>
<evidence type="ECO:0000313" key="8">
    <source>
        <dbReference type="Proteomes" id="UP000596742"/>
    </source>
</evidence>
<dbReference type="SUPFAM" id="SSF48403">
    <property type="entry name" value="Ankyrin repeat"/>
    <property type="match status" value="2"/>
</dbReference>
<keyword evidence="4" id="KW-0175">Coiled coil</keyword>
<feature type="repeat" description="ANK" evidence="3">
    <location>
        <begin position="757"/>
        <end position="789"/>
    </location>
</feature>
<dbReference type="InterPro" id="IPR036770">
    <property type="entry name" value="Ankyrin_rpt-contain_sf"/>
</dbReference>
<evidence type="ECO:0000259" key="6">
    <source>
        <dbReference type="Pfam" id="PF20720"/>
    </source>
</evidence>
<evidence type="ECO:0000256" key="4">
    <source>
        <dbReference type="SAM" id="Coils"/>
    </source>
</evidence>
<feature type="repeat" description="ANK" evidence="3">
    <location>
        <begin position="724"/>
        <end position="756"/>
    </location>
</feature>
<dbReference type="PROSITE" id="PS50088">
    <property type="entry name" value="ANK_REPEAT"/>
    <property type="match status" value="10"/>
</dbReference>
<dbReference type="OrthoDB" id="6076346at2759"/>
<gene>
    <name evidence="7" type="ORF">MGAL_10B088492</name>
</gene>
<dbReference type="AlphaFoldDB" id="A0A8B6BNT9"/>
<organism evidence="7 8">
    <name type="scientific">Mytilus galloprovincialis</name>
    <name type="common">Mediterranean mussel</name>
    <dbReference type="NCBI Taxonomy" id="29158"/>
    <lineage>
        <taxon>Eukaryota</taxon>
        <taxon>Metazoa</taxon>
        <taxon>Spiralia</taxon>
        <taxon>Lophotrochozoa</taxon>
        <taxon>Mollusca</taxon>
        <taxon>Bivalvia</taxon>
        <taxon>Autobranchia</taxon>
        <taxon>Pteriomorphia</taxon>
        <taxon>Mytilida</taxon>
        <taxon>Mytiloidea</taxon>
        <taxon>Mytilidae</taxon>
        <taxon>Mytilinae</taxon>
        <taxon>Mytilus</taxon>
    </lineage>
</organism>
<dbReference type="SMART" id="SM00248">
    <property type="entry name" value="ANK"/>
    <property type="match status" value="10"/>
</dbReference>
<keyword evidence="2 3" id="KW-0040">ANK repeat</keyword>
<evidence type="ECO:0000256" key="3">
    <source>
        <dbReference type="PROSITE-ProRule" id="PRU00023"/>
    </source>
</evidence>
<dbReference type="EMBL" id="UYJE01000466">
    <property type="protein sequence ID" value="VDH93470.1"/>
    <property type="molecule type" value="Genomic_DNA"/>
</dbReference>
<accession>A0A8B6BNT9</accession>
<dbReference type="Gene3D" id="1.25.40.20">
    <property type="entry name" value="Ankyrin repeat-containing domain"/>
    <property type="match status" value="2"/>
</dbReference>
<feature type="repeat" description="ANK" evidence="3">
    <location>
        <begin position="974"/>
        <end position="1006"/>
    </location>
</feature>
<reference evidence="7" key="1">
    <citation type="submission" date="2018-11" db="EMBL/GenBank/DDBJ databases">
        <authorList>
            <person name="Alioto T."/>
            <person name="Alioto T."/>
        </authorList>
    </citation>
    <scope>NUCLEOTIDE SEQUENCE</scope>
</reference>
<feature type="repeat" description="ANK" evidence="3">
    <location>
        <begin position="793"/>
        <end position="822"/>
    </location>
</feature>
<protein>
    <recommendedName>
        <fullName evidence="9">DZIP3-like HEPN domain-containing protein</fullName>
    </recommendedName>
</protein>
<dbReference type="InterPro" id="IPR027417">
    <property type="entry name" value="P-loop_NTPase"/>
</dbReference>
<feature type="domain" description="Novel STAND NTPase 3" evidence="6">
    <location>
        <begin position="255"/>
        <end position="402"/>
    </location>
</feature>
<evidence type="ECO:0000259" key="5">
    <source>
        <dbReference type="Pfam" id="PF18738"/>
    </source>
</evidence>
<feature type="coiled-coil region" evidence="4">
    <location>
        <begin position="179"/>
        <end position="231"/>
    </location>
</feature>